<reference evidence="2 3" key="1">
    <citation type="submission" date="2018-04" db="EMBL/GenBank/DDBJ databases">
        <title>Complete genome uncultured novel isolate.</title>
        <authorList>
            <person name="Merlino G."/>
        </authorList>
    </citation>
    <scope>NUCLEOTIDE SEQUENCE [LARGE SCALE GENOMIC DNA]</scope>
    <source>
        <strain evidence="3">R1DC9</strain>
    </source>
</reference>
<keyword evidence="3" id="KW-1185">Reference proteome</keyword>
<dbReference type="SUPFAM" id="SSF53850">
    <property type="entry name" value="Periplasmic binding protein-like II"/>
    <property type="match status" value="1"/>
</dbReference>
<proteinExistence type="predicted"/>
<dbReference type="Gene3D" id="3.40.190.10">
    <property type="entry name" value="Periplasmic binding protein-like II"/>
    <property type="match status" value="1"/>
</dbReference>
<protein>
    <submittedName>
        <fullName evidence="2">Uncharacterized protein</fullName>
    </submittedName>
</protein>
<evidence type="ECO:0000313" key="2">
    <source>
        <dbReference type="EMBL" id="QCK13790.1"/>
    </source>
</evidence>
<name>A0A4D7JK11_9BACT</name>
<dbReference type="EMBL" id="CP028923">
    <property type="protein sequence ID" value="QCK13790.1"/>
    <property type="molecule type" value="Genomic_DNA"/>
</dbReference>
<dbReference type="OrthoDB" id="973690at2"/>
<evidence type="ECO:0000256" key="1">
    <source>
        <dbReference type="SAM" id="SignalP"/>
    </source>
</evidence>
<dbReference type="RefSeq" id="WP_137089384.1">
    <property type="nucleotide sequence ID" value="NZ_CP028923.1"/>
</dbReference>
<dbReference type="PANTHER" id="PTHR35936">
    <property type="entry name" value="MEMBRANE-BOUND LYTIC MUREIN TRANSGLYCOSYLASE F"/>
    <property type="match status" value="1"/>
</dbReference>
<keyword evidence="1" id="KW-0732">Signal</keyword>
<dbReference type="AlphaFoldDB" id="A0A4D7JK11"/>
<dbReference type="KEGG" id="fpf:DCC35_02955"/>
<sequence length="287" mass="32400">MKFNFFKSLSIFLILLTVASFNSFSQTTSFSKAKQTKTATLKYIYLDTPGFIEKGPGGMNGLCYDIIKDFEKWVKSKYGITINGNWALARNNSFPAFMQTVKSAPDGTVGVANITITPERKREYTFSSPFINNISILVTHNSVGTLKSPSNIRNAFKNMTAVTVKGSTNEKYLRQIKSKYFPGMKIEYLTSNMDVSKKVSTDPRYFSVLDFTYYLSSLKDYRTIKRQPVMDETNEYFGFIMPKGSGWGPVFSQFLSDQYLNGGQYRSILAKHLGPNALKLLDAVQNP</sequence>
<organism evidence="2 3">
    <name type="scientific">Mangrovivirga cuniculi</name>
    <dbReference type="NCBI Taxonomy" id="2715131"/>
    <lineage>
        <taxon>Bacteria</taxon>
        <taxon>Pseudomonadati</taxon>
        <taxon>Bacteroidota</taxon>
        <taxon>Cytophagia</taxon>
        <taxon>Cytophagales</taxon>
        <taxon>Mangrovivirgaceae</taxon>
        <taxon>Mangrovivirga</taxon>
    </lineage>
</organism>
<evidence type="ECO:0000313" key="3">
    <source>
        <dbReference type="Proteomes" id="UP000298616"/>
    </source>
</evidence>
<gene>
    <name evidence="2" type="ORF">DCC35_02955</name>
</gene>
<feature type="chain" id="PRO_5021010712" evidence="1">
    <location>
        <begin position="26"/>
        <end position="287"/>
    </location>
</feature>
<dbReference type="Proteomes" id="UP000298616">
    <property type="component" value="Chromosome"/>
</dbReference>
<accession>A0A4D7JK11</accession>
<feature type="signal peptide" evidence="1">
    <location>
        <begin position="1"/>
        <end position="25"/>
    </location>
</feature>